<dbReference type="RefSeq" id="WP_264942126.1">
    <property type="nucleotide sequence ID" value="NZ_JAPDRA010000001.1"/>
</dbReference>
<evidence type="ECO:0000313" key="3">
    <source>
        <dbReference type="EMBL" id="MFD0945641.1"/>
    </source>
</evidence>
<dbReference type="Gene3D" id="2.60.120.600">
    <property type="entry name" value="Domain of unknown function DUF1214, C-terminal domain"/>
    <property type="match status" value="1"/>
</dbReference>
<dbReference type="PROSITE" id="PS51318">
    <property type="entry name" value="TAT"/>
    <property type="match status" value="1"/>
</dbReference>
<protein>
    <submittedName>
        <fullName evidence="3">DUF1254 domain-containing protein</fullName>
    </submittedName>
</protein>
<evidence type="ECO:0000313" key="4">
    <source>
        <dbReference type="Proteomes" id="UP001596977"/>
    </source>
</evidence>
<dbReference type="EMBL" id="JBHTJG010000001">
    <property type="protein sequence ID" value="MFD0945641.1"/>
    <property type="molecule type" value="Genomic_DNA"/>
</dbReference>
<proteinExistence type="predicted"/>
<dbReference type="InterPro" id="IPR010621">
    <property type="entry name" value="DUF1214"/>
</dbReference>
<comment type="caution">
    <text evidence="3">The sequence shown here is derived from an EMBL/GenBank/DDBJ whole genome shotgun (WGS) entry which is preliminary data.</text>
</comment>
<dbReference type="InterPro" id="IPR010679">
    <property type="entry name" value="DUF1254"/>
</dbReference>
<dbReference type="Pfam" id="PF06863">
    <property type="entry name" value="DUF1254"/>
    <property type="match status" value="1"/>
</dbReference>
<organism evidence="3 4">
    <name type="scientific">Sphingomonas canadensis</name>
    <dbReference type="NCBI Taxonomy" id="1219257"/>
    <lineage>
        <taxon>Bacteria</taxon>
        <taxon>Pseudomonadati</taxon>
        <taxon>Pseudomonadota</taxon>
        <taxon>Alphaproteobacteria</taxon>
        <taxon>Sphingomonadales</taxon>
        <taxon>Sphingomonadaceae</taxon>
        <taxon>Sphingomonas</taxon>
    </lineage>
</organism>
<name>A0ABW3H2E2_9SPHN</name>
<dbReference type="InterPro" id="IPR006311">
    <property type="entry name" value="TAT_signal"/>
</dbReference>
<dbReference type="Gene3D" id="2.60.40.1610">
    <property type="entry name" value="Domain of unknown function DUF1254"/>
    <property type="match status" value="1"/>
</dbReference>
<dbReference type="Pfam" id="PF06742">
    <property type="entry name" value="DUF1214"/>
    <property type="match status" value="1"/>
</dbReference>
<accession>A0ABW3H2E2</accession>
<evidence type="ECO:0000259" key="2">
    <source>
        <dbReference type="Pfam" id="PF06863"/>
    </source>
</evidence>
<keyword evidence="4" id="KW-1185">Reference proteome</keyword>
<feature type="domain" description="DUF1214" evidence="1">
    <location>
        <begin position="334"/>
        <end position="445"/>
    </location>
</feature>
<reference evidence="4" key="1">
    <citation type="journal article" date="2019" name="Int. J. Syst. Evol. Microbiol.">
        <title>The Global Catalogue of Microorganisms (GCM) 10K type strain sequencing project: providing services to taxonomists for standard genome sequencing and annotation.</title>
        <authorList>
            <consortium name="The Broad Institute Genomics Platform"/>
            <consortium name="The Broad Institute Genome Sequencing Center for Infectious Disease"/>
            <person name="Wu L."/>
            <person name="Ma J."/>
        </authorList>
    </citation>
    <scope>NUCLEOTIDE SEQUENCE [LARGE SCALE GENOMIC DNA]</scope>
    <source>
        <strain evidence="4">CCUG 62982</strain>
    </source>
</reference>
<dbReference type="PANTHER" id="PTHR36509">
    <property type="entry name" value="BLL3101 PROTEIN"/>
    <property type="match status" value="1"/>
</dbReference>
<dbReference type="SUPFAM" id="SSF160935">
    <property type="entry name" value="VPA0735-like"/>
    <property type="match status" value="1"/>
</dbReference>
<feature type="domain" description="DUF1254" evidence="2">
    <location>
        <begin position="82"/>
        <end position="209"/>
    </location>
</feature>
<gene>
    <name evidence="3" type="ORF">ACFQ1E_04760</name>
</gene>
<dbReference type="Proteomes" id="UP001596977">
    <property type="component" value="Unassembled WGS sequence"/>
</dbReference>
<dbReference type="InterPro" id="IPR037049">
    <property type="entry name" value="DUF1214_C_sf"/>
</dbReference>
<dbReference type="PANTHER" id="PTHR36509:SF2">
    <property type="entry name" value="BLL3101 PROTEIN"/>
    <property type="match status" value="1"/>
</dbReference>
<dbReference type="InterPro" id="IPR037050">
    <property type="entry name" value="DUF1254_sf"/>
</dbReference>
<sequence>MIEGIDKMARRELLMAAAALPLAGAFAARGAFASPRVPEPSPGLDADEAAIRAAFFYGFPLYEFARVEQTLGQGMGRASGLNTVTRRAQLSGPESRNVTAPNNDTVYASSFLELSGGPVEVSVPTIPDRYFSIAFMDAFTDNFAYVGTRATKGRGGRFWIAGPQWRGRAPSGVRVLRSSTNDVWMLGRILVEGPGDLPAAAALLEQVRVSVPGAPREPRGYTARATTGIPDPANFLAVVNEVLRRSPGGLGQTARAARFRSQGIGADKPSPELLARWAAFFPKGYQELREGFLFRDLVVGGWTYQARGVGDFGSNDRLRALVALGGIAALSEKEAMYFHANFDGAGQQLTGATPYRWRVPPGGVPARAFWSLTMYDPQPDGRYFLVENPLNRYSIGDRTPGLVYEPDGSLIVPIQHERPEGRLAPNWLPAPKGPMRLALRAYLPKPELQARKWRVPPLEQAAP</sequence>
<evidence type="ECO:0000259" key="1">
    <source>
        <dbReference type="Pfam" id="PF06742"/>
    </source>
</evidence>